<name>A0A517W4B6_9PLAN</name>
<keyword evidence="2" id="KW-0547">Nucleotide-binding</keyword>
<dbReference type="KEGG" id="gaw:V144x_56100"/>
<accession>A0A517W4B6</accession>
<evidence type="ECO:0000256" key="1">
    <source>
        <dbReference type="ARBA" id="ARBA00022448"/>
    </source>
</evidence>
<dbReference type="PROSITE" id="PS00211">
    <property type="entry name" value="ABC_TRANSPORTER_1"/>
    <property type="match status" value="1"/>
</dbReference>
<dbReference type="PANTHER" id="PTHR24220:SF689">
    <property type="entry name" value="LIPOPROTEIN-RELEASING SYSTEM ATP-BINDING PROTEIN LOLD"/>
    <property type="match status" value="1"/>
</dbReference>
<dbReference type="SMART" id="SM00382">
    <property type="entry name" value="AAA"/>
    <property type="match status" value="1"/>
</dbReference>
<reference evidence="8 9" key="1">
    <citation type="submission" date="2019-03" db="EMBL/GenBank/DDBJ databases">
        <title>Deep-cultivation of Planctomycetes and their phenomic and genomic characterization uncovers novel biology.</title>
        <authorList>
            <person name="Wiegand S."/>
            <person name="Jogler M."/>
            <person name="Boedeker C."/>
            <person name="Pinto D."/>
            <person name="Vollmers J."/>
            <person name="Rivas-Marin E."/>
            <person name="Kohn T."/>
            <person name="Peeters S.H."/>
            <person name="Heuer A."/>
            <person name="Rast P."/>
            <person name="Oberbeckmann S."/>
            <person name="Bunk B."/>
            <person name="Jeske O."/>
            <person name="Meyerdierks A."/>
            <person name="Storesund J.E."/>
            <person name="Kallscheuer N."/>
            <person name="Luecker S."/>
            <person name="Lage O.M."/>
            <person name="Pohl T."/>
            <person name="Merkel B.J."/>
            <person name="Hornburger P."/>
            <person name="Mueller R.-W."/>
            <person name="Bruemmer F."/>
            <person name="Labrenz M."/>
            <person name="Spormann A.M."/>
            <person name="Op den Camp H."/>
            <person name="Overmann J."/>
            <person name="Amann R."/>
            <person name="Jetten M.S.M."/>
            <person name="Mascher T."/>
            <person name="Medema M.H."/>
            <person name="Devos D.P."/>
            <person name="Kaster A.-K."/>
            <person name="Ovreas L."/>
            <person name="Rohde M."/>
            <person name="Galperin M.Y."/>
            <person name="Jogler C."/>
        </authorList>
    </citation>
    <scope>NUCLEOTIDE SEQUENCE [LARGE SCALE GENOMIC DNA]</scope>
    <source>
        <strain evidence="6 9">V144</strain>
        <strain evidence="7 8">V202</strain>
    </source>
</reference>
<dbReference type="GO" id="GO:0022857">
    <property type="term" value="F:transmembrane transporter activity"/>
    <property type="evidence" value="ECO:0007669"/>
    <property type="project" value="TreeGrafter"/>
</dbReference>
<evidence type="ECO:0000313" key="8">
    <source>
        <dbReference type="Proteomes" id="UP000318384"/>
    </source>
</evidence>
<dbReference type="EMBL" id="CP037920">
    <property type="protein sequence ID" value="QDU00097.1"/>
    <property type="molecule type" value="Genomic_DNA"/>
</dbReference>
<dbReference type="InterPro" id="IPR015854">
    <property type="entry name" value="ABC_transpr_LolD-like"/>
</dbReference>
<dbReference type="AlphaFoldDB" id="A0A517W4B6"/>
<dbReference type="InterPro" id="IPR017911">
    <property type="entry name" value="MacB-like_ATP-bd"/>
</dbReference>
<evidence type="ECO:0000313" key="9">
    <source>
        <dbReference type="Proteomes" id="UP000318704"/>
    </source>
</evidence>
<dbReference type="Proteomes" id="UP000318704">
    <property type="component" value="Chromosome"/>
</dbReference>
<evidence type="ECO:0000313" key="7">
    <source>
        <dbReference type="EMBL" id="QDU11998.1"/>
    </source>
</evidence>
<dbReference type="InterPro" id="IPR017871">
    <property type="entry name" value="ABC_transporter-like_CS"/>
</dbReference>
<dbReference type="RefSeq" id="WP_197993105.1">
    <property type="nucleotide sequence ID" value="NZ_CP037422.1"/>
</dbReference>
<evidence type="ECO:0000313" key="6">
    <source>
        <dbReference type="EMBL" id="QDU00097.1"/>
    </source>
</evidence>
<dbReference type="InterPro" id="IPR003593">
    <property type="entry name" value="AAA+_ATPase"/>
</dbReference>
<dbReference type="GO" id="GO:0005886">
    <property type="term" value="C:plasma membrane"/>
    <property type="evidence" value="ECO:0007669"/>
    <property type="project" value="TreeGrafter"/>
</dbReference>
<dbReference type="InterPro" id="IPR027417">
    <property type="entry name" value="P-loop_NTPase"/>
</dbReference>
<dbReference type="InterPro" id="IPR003439">
    <property type="entry name" value="ABC_transporter-like_ATP-bd"/>
</dbReference>
<comment type="similarity">
    <text evidence="4">Belongs to the ABC transporter superfamily. Macrolide exporter (TC 3.A.1.122) family.</text>
</comment>
<keyword evidence="8" id="KW-1185">Reference proteome</keyword>
<keyword evidence="6" id="KW-0378">Hydrolase</keyword>
<keyword evidence="3" id="KW-0067">ATP-binding</keyword>
<dbReference type="GO" id="GO:0005524">
    <property type="term" value="F:ATP binding"/>
    <property type="evidence" value="ECO:0007669"/>
    <property type="project" value="UniProtKB-KW"/>
</dbReference>
<dbReference type="GO" id="GO:0098796">
    <property type="term" value="C:membrane protein complex"/>
    <property type="evidence" value="ECO:0007669"/>
    <property type="project" value="UniProtKB-ARBA"/>
</dbReference>
<dbReference type="Pfam" id="PF00005">
    <property type="entry name" value="ABC_tran"/>
    <property type="match status" value="1"/>
</dbReference>
<dbReference type="EC" id="3.6.3.-" evidence="6"/>
<keyword evidence="1" id="KW-0813">Transport</keyword>
<dbReference type="PROSITE" id="PS50893">
    <property type="entry name" value="ABC_TRANSPORTER_2"/>
    <property type="match status" value="1"/>
</dbReference>
<dbReference type="PANTHER" id="PTHR24220">
    <property type="entry name" value="IMPORT ATP-BINDING PROTEIN"/>
    <property type="match status" value="1"/>
</dbReference>
<gene>
    <name evidence="6" type="ORF">V144x_56100</name>
    <name evidence="7" type="ORF">V202x_54230</name>
</gene>
<dbReference type="SUPFAM" id="SSF52540">
    <property type="entry name" value="P-loop containing nucleoside triphosphate hydrolases"/>
    <property type="match status" value="1"/>
</dbReference>
<evidence type="ECO:0000256" key="2">
    <source>
        <dbReference type="ARBA" id="ARBA00022741"/>
    </source>
</evidence>
<dbReference type="EMBL" id="CP037422">
    <property type="protein sequence ID" value="QDU11998.1"/>
    <property type="molecule type" value="Genomic_DNA"/>
</dbReference>
<dbReference type="CDD" id="cd03255">
    <property type="entry name" value="ABC_MJ0796_LolCDE_FtsE"/>
    <property type="match status" value="1"/>
</dbReference>
<proteinExistence type="inferred from homology"/>
<evidence type="ECO:0000256" key="4">
    <source>
        <dbReference type="ARBA" id="ARBA00038388"/>
    </source>
</evidence>
<evidence type="ECO:0000259" key="5">
    <source>
        <dbReference type="PROSITE" id="PS50893"/>
    </source>
</evidence>
<dbReference type="Gene3D" id="3.40.50.300">
    <property type="entry name" value="P-loop containing nucleotide triphosphate hydrolases"/>
    <property type="match status" value="1"/>
</dbReference>
<feature type="domain" description="ABC transporter" evidence="5">
    <location>
        <begin position="15"/>
        <end position="248"/>
    </location>
</feature>
<protein>
    <submittedName>
        <fullName evidence="6">P-loop containing nucleoside triphosphate hydrolase</fullName>
        <ecNumber evidence="6">3.6.3.-</ecNumber>
    </submittedName>
</protein>
<evidence type="ECO:0000256" key="3">
    <source>
        <dbReference type="ARBA" id="ARBA00022840"/>
    </source>
</evidence>
<organism evidence="6 9">
    <name type="scientific">Gimesia aquarii</name>
    <dbReference type="NCBI Taxonomy" id="2527964"/>
    <lineage>
        <taxon>Bacteria</taxon>
        <taxon>Pseudomonadati</taxon>
        <taxon>Planctomycetota</taxon>
        <taxon>Planctomycetia</taxon>
        <taxon>Planctomycetales</taxon>
        <taxon>Planctomycetaceae</taxon>
        <taxon>Gimesia</taxon>
    </lineage>
</organism>
<sequence>MTETISMPHPQLAAIAVEKAYRKDKHKVPVLRGIDVEVNKGEFLSIVGQSGSGKSTLMHLFGLLDTPDVGEIHLEGQQIDDLPEHARDQIRNRVFGFIFQFYHLLPELNLLENVLSPLMIRYSTWEYWKKKKQFKQDAMEIIEKVGLSHRIKHRPAELSGGEMQRAAIARALIAKPQILLADEPTGNLDSSTGKEIMELLTNLNEQEQLTIIMVTHDDLIASQAHRTVRLREGQFELLGKHQSASVPA</sequence>
<dbReference type="Proteomes" id="UP000318384">
    <property type="component" value="Chromosome"/>
</dbReference>
<accession>A0A517X3B2</accession>
<dbReference type="GO" id="GO:0016887">
    <property type="term" value="F:ATP hydrolysis activity"/>
    <property type="evidence" value="ECO:0007669"/>
    <property type="project" value="InterPro"/>
</dbReference>
<dbReference type="FunFam" id="3.40.50.300:FF:000032">
    <property type="entry name" value="Export ABC transporter ATP-binding protein"/>
    <property type="match status" value="1"/>
</dbReference>